<dbReference type="PANTHER" id="PTHR15546:SF2">
    <property type="entry name" value="DDT DOMAIN-CONTAINING PROTEIN DDB_G0282237"/>
    <property type="match status" value="1"/>
</dbReference>
<dbReference type="Pfam" id="PF15612">
    <property type="entry name" value="WHIM1"/>
    <property type="match status" value="1"/>
</dbReference>
<evidence type="ECO:0000313" key="9">
    <source>
        <dbReference type="Proteomes" id="UP001415857"/>
    </source>
</evidence>
<dbReference type="InterPro" id="IPR018501">
    <property type="entry name" value="DDT_dom"/>
</dbReference>
<proteinExistence type="predicted"/>
<gene>
    <name evidence="8" type="ORF">L1049_020537</name>
</gene>
<dbReference type="SMART" id="SM00571">
    <property type="entry name" value="DDT"/>
    <property type="match status" value="1"/>
</dbReference>
<dbReference type="GO" id="GO:0005634">
    <property type="term" value="C:nucleus"/>
    <property type="evidence" value="ECO:0007669"/>
    <property type="project" value="UniProtKB-SubCell"/>
</dbReference>
<dbReference type="InterPro" id="IPR053271">
    <property type="entry name" value="DDT_domain"/>
</dbReference>
<dbReference type="PROSITE" id="PS51136">
    <property type="entry name" value="WAC"/>
    <property type="match status" value="1"/>
</dbReference>
<feature type="domain" description="DDT" evidence="6">
    <location>
        <begin position="314"/>
        <end position="375"/>
    </location>
</feature>
<dbReference type="InterPro" id="IPR013136">
    <property type="entry name" value="WSTF_Acf1_Cbp146"/>
</dbReference>
<dbReference type="Pfam" id="PF10537">
    <property type="entry name" value="WAC_Acf1_DNA_bd"/>
    <property type="match status" value="1"/>
</dbReference>
<dbReference type="PANTHER" id="PTHR15546">
    <property type="entry name" value="BROMODOMAIN ADJACENT TO ZINC FINGER DOMAIN, 2A"/>
    <property type="match status" value="1"/>
</dbReference>
<keyword evidence="2" id="KW-0175">Coiled coil</keyword>
<sequence>MPLLKRKPFPVVETPKDLKPRELVYQVRFTKEIFRDYHDYLNRMNLYRQRRWMCKITGKSHLTYEEALVSEKRATEKIKLFPKELMTPVLHIIQFSMLSLKDLICTITAKLQECWTEGVELYGRKDNGVYLCKILKVLEGVDGTQYEVAWLDKDKKSIGSAVVNGEDLIRKKLPFSREVLKSFIRESTYRSVPWVLHDKLARKHGISVDPPEDLRSKVSLKDGQVVSNKKRKNGEDRENIMGAKTEEFGKCKTKKLEKENREGASLKKNAEKEDDEVIEEPIKYPIDDLLVQPGTDDPVFTERPSPSRDFNVPMDCVGDLLMVWDFCSSYGRLLHLWPFSLEDFENAICHKDSNLILIVESHSALLRLLIKDKGEYFSAIQERKRKLKVTLINWTEYLCDFLEMIDIPELRTHITTIKRGHYGLLDPHVKLGIFQELVDQAIATDLFREKLDENIEQRQALGATRREEALEEAKKKREDKEHVKPESDANDVADRHSVESVGSNLHAAANDNHNGQSGDITDRRRNEVVSSQQNHALEIRDSKLVHATLKKVAKKQKMELKVPAENLKDPAKKEAHKLTLQQQKDDRTEAIEKRSKEQRKEYFEREIEKRLIRTNPLGKDRNYNRYWWFRRDGRLFVESSDSKQWGYYSIKEEVFMLPIFKFTCVFSLYFLLFLLEILDQLDALMGSLNRKGVRERALHKQLESCYQRICLELQKRCKDVALKIAMEEAVLRRSTRVRAPPRESPANAFLRYVNKWKED</sequence>
<feature type="compositionally biased region" description="Basic and acidic residues" evidence="5">
    <location>
        <begin position="464"/>
        <end position="498"/>
    </location>
</feature>
<dbReference type="PROSITE" id="PS50827">
    <property type="entry name" value="DDT"/>
    <property type="match status" value="1"/>
</dbReference>
<protein>
    <recommendedName>
        <fullName evidence="10">DDT domain-containing protein</fullName>
    </recommendedName>
</protein>
<keyword evidence="9" id="KW-1185">Reference proteome</keyword>
<evidence type="ECO:0000259" key="6">
    <source>
        <dbReference type="PROSITE" id="PS50827"/>
    </source>
</evidence>
<dbReference type="EMBL" id="JBBPBK010000001">
    <property type="protein sequence ID" value="KAK9292563.1"/>
    <property type="molecule type" value="Genomic_DNA"/>
</dbReference>
<evidence type="ECO:0000313" key="8">
    <source>
        <dbReference type="EMBL" id="KAK9292563.1"/>
    </source>
</evidence>
<keyword evidence="3 4" id="KW-0539">Nucleus</keyword>
<dbReference type="InterPro" id="IPR028942">
    <property type="entry name" value="WHIM1_dom"/>
</dbReference>
<evidence type="ECO:0000256" key="3">
    <source>
        <dbReference type="ARBA" id="ARBA00023242"/>
    </source>
</evidence>
<evidence type="ECO:0000256" key="2">
    <source>
        <dbReference type="ARBA" id="ARBA00023054"/>
    </source>
</evidence>
<dbReference type="Proteomes" id="UP001415857">
    <property type="component" value="Unassembled WGS sequence"/>
</dbReference>
<evidence type="ECO:0000256" key="5">
    <source>
        <dbReference type="SAM" id="MobiDB-lite"/>
    </source>
</evidence>
<dbReference type="GO" id="GO:0000785">
    <property type="term" value="C:chromatin"/>
    <property type="evidence" value="ECO:0007669"/>
    <property type="project" value="UniProtKB-ARBA"/>
</dbReference>
<organism evidence="8 9">
    <name type="scientific">Liquidambar formosana</name>
    <name type="common">Formosan gum</name>
    <dbReference type="NCBI Taxonomy" id="63359"/>
    <lineage>
        <taxon>Eukaryota</taxon>
        <taxon>Viridiplantae</taxon>
        <taxon>Streptophyta</taxon>
        <taxon>Embryophyta</taxon>
        <taxon>Tracheophyta</taxon>
        <taxon>Spermatophyta</taxon>
        <taxon>Magnoliopsida</taxon>
        <taxon>eudicotyledons</taxon>
        <taxon>Gunneridae</taxon>
        <taxon>Pentapetalae</taxon>
        <taxon>Saxifragales</taxon>
        <taxon>Altingiaceae</taxon>
        <taxon>Liquidambar</taxon>
    </lineage>
</organism>
<reference evidence="8 9" key="1">
    <citation type="journal article" date="2024" name="Plant J.">
        <title>Genome sequences and population genomics reveal climatic adaptation and genomic divergence between two closely related sweetgum species.</title>
        <authorList>
            <person name="Xu W.Q."/>
            <person name="Ren C.Q."/>
            <person name="Zhang X.Y."/>
            <person name="Comes H.P."/>
            <person name="Liu X.H."/>
            <person name="Li Y.G."/>
            <person name="Kettle C.J."/>
            <person name="Jalonen R."/>
            <person name="Gaisberger H."/>
            <person name="Ma Y.Z."/>
            <person name="Qiu Y.X."/>
        </authorList>
    </citation>
    <scope>NUCLEOTIDE SEQUENCE [LARGE SCALE GENOMIC DNA]</scope>
    <source>
        <strain evidence="8">Hangzhou</strain>
    </source>
</reference>
<dbReference type="InterPro" id="IPR028941">
    <property type="entry name" value="WHIM2_dom"/>
</dbReference>
<accession>A0AAP0S7B1</accession>
<comment type="caution">
    <text evidence="8">The sequence shown here is derived from an EMBL/GenBank/DDBJ whole genome shotgun (WGS) entry which is preliminary data.</text>
</comment>
<dbReference type="Pfam" id="PF02791">
    <property type="entry name" value="DDT"/>
    <property type="match status" value="1"/>
</dbReference>
<comment type="subcellular location">
    <subcellularLocation>
        <location evidence="1 4">Nucleus</location>
    </subcellularLocation>
</comment>
<evidence type="ECO:0008006" key="10">
    <source>
        <dbReference type="Google" id="ProtNLM"/>
    </source>
</evidence>
<feature type="region of interest" description="Disordered" evidence="5">
    <location>
        <begin position="574"/>
        <end position="595"/>
    </location>
</feature>
<name>A0AAP0S7B1_LIQFO</name>
<dbReference type="Pfam" id="PF15613">
    <property type="entry name" value="WSD"/>
    <property type="match status" value="1"/>
</dbReference>
<evidence type="ECO:0000259" key="7">
    <source>
        <dbReference type="PROSITE" id="PS51136"/>
    </source>
</evidence>
<feature type="region of interest" description="Disordered" evidence="5">
    <location>
        <begin position="462"/>
        <end position="535"/>
    </location>
</feature>
<evidence type="ECO:0000256" key="1">
    <source>
        <dbReference type="ARBA" id="ARBA00004123"/>
    </source>
</evidence>
<feature type="domain" description="WAC" evidence="7">
    <location>
        <begin position="22"/>
        <end position="127"/>
    </location>
</feature>
<evidence type="ECO:0000256" key="4">
    <source>
        <dbReference type="PROSITE-ProRule" id="PRU00475"/>
    </source>
</evidence>
<dbReference type="AlphaFoldDB" id="A0AAP0S7B1"/>